<dbReference type="KEGG" id="tsn:W908_03550"/>
<evidence type="ECO:0000256" key="3">
    <source>
        <dbReference type="ARBA" id="ARBA00023136"/>
    </source>
</evidence>
<dbReference type="AlphaFoldDB" id="A0A0M5KU60"/>
<dbReference type="InterPro" id="IPR020823">
    <property type="entry name" value="Cell_div_FtsA"/>
</dbReference>
<keyword evidence="3 5" id="KW-0472">Membrane</keyword>
<dbReference type="NCBIfam" id="TIGR01174">
    <property type="entry name" value="ftsA"/>
    <property type="match status" value="1"/>
</dbReference>
<sequence length="404" mass="44231">MAGNHFVASIDIGTEKIALLVAEKDDDNLRIIGHNVCPSKGVRRGSIFSIDSLSRQITKLIEQTQESFGVDLALFRVNISDTHLTCIDGKGKVPVNEFVSSEDLESVLESAMAISTPTNKEKLHIIKKKFTINESVVVDNPIDMEAQVLESKVHIITVSSSSVRNVENCFKQSNLEVDKIVLNSIAKSHAVLTQEEKNGGICLLDIGAGVTSYSVFQEEGIVHSGIIKIGGDEVTQEIAYAFDTSLEEAKRLKENYGSAKSIAKSEDQFIDFTQGLKKQHQLSSLDLSEVIEEAYLEIFQALKNELKHHNLDSIIKSGFVLSGGGCEIKSIEELVRGYFSKRVKIGTIQRSRISGLESLLTDYKYTGSIGLLLHEGDLSKAKFIVSNGDNGVIGKLKKAIVGNF</sequence>
<dbReference type="PANTHER" id="PTHR32432:SF4">
    <property type="entry name" value="CELL DIVISION PROTEIN FTSA"/>
    <property type="match status" value="1"/>
</dbReference>
<keyword evidence="9" id="KW-1185">Reference proteome</keyword>
<dbReference type="Pfam" id="PF14450">
    <property type="entry name" value="FtsA"/>
    <property type="match status" value="1"/>
</dbReference>
<dbReference type="OrthoDB" id="9810567at2"/>
<evidence type="ECO:0000256" key="6">
    <source>
        <dbReference type="PIRNR" id="PIRNR003101"/>
    </source>
</evidence>
<gene>
    <name evidence="5" type="primary">ftsA</name>
    <name evidence="8" type="ORF">W908_03550</name>
</gene>
<keyword evidence="2 5" id="KW-0132">Cell division</keyword>
<dbReference type="HAMAP" id="MF_02033">
    <property type="entry name" value="FtsA"/>
    <property type="match status" value="1"/>
</dbReference>
<dbReference type="PANTHER" id="PTHR32432">
    <property type="entry name" value="CELL DIVISION PROTEIN FTSA-RELATED"/>
    <property type="match status" value="1"/>
</dbReference>
<dbReference type="GO" id="GO:0043093">
    <property type="term" value="P:FtsZ-dependent cytokinesis"/>
    <property type="evidence" value="ECO:0007669"/>
    <property type="project" value="UniProtKB-UniRule"/>
</dbReference>
<dbReference type="GO" id="GO:0032153">
    <property type="term" value="C:cell division site"/>
    <property type="evidence" value="ECO:0007669"/>
    <property type="project" value="UniProtKB-UniRule"/>
</dbReference>
<dbReference type="SMART" id="SM00842">
    <property type="entry name" value="FtsA"/>
    <property type="match status" value="1"/>
</dbReference>
<comment type="subunit">
    <text evidence="5">Self-interacts. Interacts with FtsZ.</text>
</comment>
<evidence type="ECO:0000313" key="8">
    <source>
        <dbReference type="EMBL" id="ALE02673.1"/>
    </source>
</evidence>
<evidence type="ECO:0000259" key="7">
    <source>
        <dbReference type="SMART" id="SM00842"/>
    </source>
</evidence>
<dbReference type="InterPro" id="IPR050696">
    <property type="entry name" value="FtsA/MreB"/>
</dbReference>
<comment type="similarity">
    <text evidence="5 6">Belongs to the FtsA/MreB family.</text>
</comment>
<evidence type="ECO:0000256" key="4">
    <source>
        <dbReference type="ARBA" id="ARBA00023306"/>
    </source>
</evidence>
<dbReference type="RefSeq" id="WP_053819956.1">
    <property type="nucleotide sequence ID" value="NZ_CP006911.1"/>
</dbReference>
<proteinExistence type="inferred from homology"/>
<keyword evidence="4 5" id="KW-0131">Cell cycle</keyword>
<evidence type="ECO:0000256" key="5">
    <source>
        <dbReference type="HAMAP-Rule" id="MF_02033"/>
    </source>
</evidence>
<dbReference type="Gene3D" id="3.30.420.40">
    <property type="match status" value="2"/>
</dbReference>
<dbReference type="InterPro" id="IPR003494">
    <property type="entry name" value="SHS2_FtsA"/>
</dbReference>
<dbReference type="CDD" id="cd24048">
    <property type="entry name" value="ASKHA_NBD_FtsA"/>
    <property type="match status" value="1"/>
</dbReference>
<dbReference type="GO" id="GO:0009898">
    <property type="term" value="C:cytoplasmic side of plasma membrane"/>
    <property type="evidence" value="ECO:0007669"/>
    <property type="project" value="UniProtKB-UniRule"/>
</dbReference>
<dbReference type="Proteomes" id="UP000068905">
    <property type="component" value="Chromosome"/>
</dbReference>
<dbReference type="EMBL" id="CP006911">
    <property type="protein sequence ID" value="ALE02673.1"/>
    <property type="molecule type" value="Genomic_DNA"/>
</dbReference>
<reference evidence="8 9" key="1">
    <citation type="journal article" date="2015" name="Genome Announc.">
        <title>Genome Sequence of 'Candidatus Thioglobus singularis' Strain PS1, a Mixotroph from the SUP05 Clade of Marine Gammaproteobacteria.</title>
        <authorList>
            <person name="Marshall K.T."/>
            <person name="Morris R.M."/>
        </authorList>
    </citation>
    <scope>NUCLEOTIDE SEQUENCE [LARGE SCALE GENOMIC DNA]</scope>
    <source>
        <strain evidence="8 9">PS1</strain>
    </source>
</reference>
<evidence type="ECO:0000313" key="9">
    <source>
        <dbReference type="Proteomes" id="UP000068905"/>
    </source>
</evidence>
<dbReference type="SUPFAM" id="SSF53067">
    <property type="entry name" value="Actin-like ATPase domain"/>
    <property type="match status" value="2"/>
</dbReference>
<accession>A0A0M5KU60</accession>
<dbReference type="Pfam" id="PF02491">
    <property type="entry name" value="SHS2_FTSA"/>
    <property type="match status" value="1"/>
</dbReference>
<name>A0A0M5KU60_9GAMM</name>
<evidence type="ECO:0000256" key="2">
    <source>
        <dbReference type="ARBA" id="ARBA00022618"/>
    </source>
</evidence>
<organism evidence="8 9">
    <name type="scientific">Candidatus Pseudothioglobus singularis PS1</name>
    <dbReference type="NCBI Taxonomy" id="1125411"/>
    <lineage>
        <taxon>Bacteria</taxon>
        <taxon>Pseudomonadati</taxon>
        <taxon>Pseudomonadota</taxon>
        <taxon>Gammaproteobacteria</taxon>
        <taxon>Candidatus Pseudothioglobaceae</taxon>
        <taxon>Candidatus Pseudothioglobus</taxon>
    </lineage>
</organism>
<comment type="function">
    <text evidence="5 6">Cell division protein that is involved in the assembly of the Z ring. May serve as a membrane anchor for the Z ring.</text>
</comment>
<keyword evidence="1 5" id="KW-1003">Cell membrane</keyword>
<dbReference type="PIRSF" id="PIRSF003101">
    <property type="entry name" value="FtsA"/>
    <property type="match status" value="1"/>
</dbReference>
<dbReference type="STRING" id="1125411.W908_03550"/>
<evidence type="ECO:0000256" key="1">
    <source>
        <dbReference type="ARBA" id="ARBA00022475"/>
    </source>
</evidence>
<dbReference type="InterPro" id="IPR043129">
    <property type="entry name" value="ATPase_NBD"/>
</dbReference>
<comment type="subcellular location">
    <subcellularLocation>
        <location evidence="5">Cell membrane</location>
        <topology evidence="5">Peripheral membrane protein</topology>
        <orientation evidence="5">Cytoplasmic side</orientation>
    </subcellularLocation>
    <text evidence="5">Localizes to the Z ring in an FtsZ-dependent manner. Targeted to the membrane through a conserved C-terminal amphipathic helix.</text>
</comment>
<protein>
    <recommendedName>
        <fullName evidence="5 6">Cell division protein FtsA</fullName>
    </recommendedName>
</protein>
<feature type="domain" description="SHS2" evidence="7">
    <location>
        <begin position="7"/>
        <end position="191"/>
    </location>
</feature>